<feature type="transmembrane region" description="Helical" evidence="1">
    <location>
        <begin position="88"/>
        <end position="107"/>
    </location>
</feature>
<dbReference type="AlphaFoldDB" id="A0A255DSN6"/>
<keyword evidence="3" id="KW-1185">Reference proteome</keyword>
<protein>
    <submittedName>
        <fullName evidence="2">Uncharacterized protein</fullName>
    </submittedName>
</protein>
<feature type="transmembrane region" description="Helical" evidence="1">
    <location>
        <begin position="153"/>
        <end position="173"/>
    </location>
</feature>
<organism evidence="2 3">
    <name type="scientific">Mycolicibacterium sphagni</name>
    <dbReference type="NCBI Taxonomy" id="1786"/>
    <lineage>
        <taxon>Bacteria</taxon>
        <taxon>Bacillati</taxon>
        <taxon>Actinomycetota</taxon>
        <taxon>Actinomycetes</taxon>
        <taxon>Mycobacteriales</taxon>
        <taxon>Mycobacteriaceae</taxon>
        <taxon>Mycolicibacterium</taxon>
    </lineage>
</organism>
<sequence length="545" mass="58811">MTRHANLTDERVVHEPIRYHTTGRHHFRHVGGHGTVALVEPATAPIPLFTEPLFTEPLPALVVAPDVARVARPSLVGQLTLKRSIPSWVLVVLVAATCAISAAPTLVSTAFVIAEGAPTAYLALMPVWALMIAMTTDRSHRRHDVSDSDVDRILATLIATIAITSCQLILGRIGAIGEFWHAHLLSVIAWVVALSILKFGSRSAARIRVAWGFLVLCFPPFFLLTGQALGGSVLVYGALTAFYGAVAMFLTLRDTRVKWLVAPAFFALAFAGTYFLQHASAPVAYLAPSAALTGLTVALFVRSPRHHGGAVVPKHSLLTVAIVVALAAIVGALPQHLISHTPRADLIWVRSDWVKLLNKTSLSVGKPQVFAWGPQVMGEGGSVVRYRLGSGKDVAFLDVFSTHDYGRLTEYCCGLWYASAPPPDVQRPFISDGSTIRQTAQMGNQYSPPEKPGDPAWVAHQWLWRYQSASGPVYQAIYLLASRDEKAPENVATPSAPSVHTGILAPMAALIQDHAALHNPTHYDSKTLDVMSRQIIGAAQVKPAQ</sequence>
<dbReference type="EMBL" id="NOZR01000011">
    <property type="protein sequence ID" value="OYN78663.1"/>
    <property type="molecule type" value="Genomic_DNA"/>
</dbReference>
<reference evidence="2 3" key="1">
    <citation type="submission" date="2017-07" db="EMBL/GenBank/DDBJ databases">
        <title>The new phylogeny of genus Mycobacterium.</title>
        <authorList>
            <person name="Tortoli E."/>
            <person name="Trovato A."/>
            <person name="Cirillo D.M."/>
        </authorList>
    </citation>
    <scope>NUCLEOTIDE SEQUENCE [LARGE SCALE GENOMIC DNA]</scope>
    <source>
        <strain evidence="2 3">ATCC 33027</strain>
    </source>
</reference>
<feature type="transmembrane region" description="Helical" evidence="1">
    <location>
        <begin position="179"/>
        <end position="197"/>
    </location>
</feature>
<evidence type="ECO:0000313" key="3">
    <source>
        <dbReference type="Proteomes" id="UP000216063"/>
    </source>
</evidence>
<feature type="transmembrane region" description="Helical" evidence="1">
    <location>
        <begin position="233"/>
        <end position="252"/>
    </location>
</feature>
<name>A0A255DSN6_9MYCO</name>
<keyword evidence="1" id="KW-0812">Transmembrane</keyword>
<feature type="transmembrane region" description="Helical" evidence="1">
    <location>
        <begin position="315"/>
        <end position="333"/>
    </location>
</feature>
<keyword evidence="1" id="KW-0472">Membrane</keyword>
<feature type="transmembrane region" description="Helical" evidence="1">
    <location>
        <begin position="209"/>
        <end position="227"/>
    </location>
</feature>
<accession>A0A255DSN6</accession>
<comment type="caution">
    <text evidence="2">The sequence shown here is derived from an EMBL/GenBank/DDBJ whole genome shotgun (WGS) entry which is preliminary data.</text>
</comment>
<proteinExistence type="predicted"/>
<gene>
    <name evidence="2" type="ORF">CG716_14760</name>
</gene>
<feature type="transmembrane region" description="Helical" evidence="1">
    <location>
        <begin position="113"/>
        <end position="133"/>
    </location>
</feature>
<dbReference type="Proteomes" id="UP000216063">
    <property type="component" value="Unassembled WGS sequence"/>
</dbReference>
<keyword evidence="1" id="KW-1133">Transmembrane helix</keyword>
<feature type="transmembrane region" description="Helical" evidence="1">
    <location>
        <begin position="259"/>
        <end position="277"/>
    </location>
</feature>
<evidence type="ECO:0000256" key="1">
    <source>
        <dbReference type="SAM" id="Phobius"/>
    </source>
</evidence>
<feature type="transmembrane region" description="Helical" evidence="1">
    <location>
        <begin position="283"/>
        <end position="303"/>
    </location>
</feature>
<evidence type="ECO:0000313" key="2">
    <source>
        <dbReference type="EMBL" id="OYN78663.1"/>
    </source>
</evidence>